<evidence type="ECO:0000313" key="3">
    <source>
        <dbReference type="Proteomes" id="UP001595892"/>
    </source>
</evidence>
<dbReference type="Proteomes" id="UP001595892">
    <property type="component" value="Unassembled WGS sequence"/>
</dbReference>
<gene>
    <name evidence="2" type="ORF">ACFO3Q_04720</name>
</gene>
<accession>A0ABV9NJK6</accession>
<keyword evidence="1" id="KW-0812">Transmembrane</keyword>
<evidence type="ECO:0000313" key="2">
    <source>
        <dbReference type="EMBL" id="MFC4727474.1"/>
    </source>
</evidence>
<comment type="caution">
    <text evidence="2">The sequence shown here is derived from an EMBL/GenBank/DDBJ whole genome shotgun (WGS) entry which is preliminary data.</text>
</comment>
<keyword evidence="3" id="KW-1185">Reference proteome</keyword>
<name>A0ABV9NJK6_9GAMM</name>
<reference evidence="3" key="1">
    <citation type="journal article" date="2019" name="Int. J. Syst. Evol. Microbiol.">
        <title>The Global Catalogue of Microorganisms (GCM) 10K type strain sequencing project: providing services to taxonomists for standard genome sequencing and annotation.</title>
        <authorList>
            <consortium name="The Broad Institute Genomics Platform"/>
            <consortium name="The Broad Institute Genome Sequencing Center for Infectious Disease"/>
            <person name="Wu L."/>
            <person name="Ma J."/>
        </authorList>
    </citation>
    <scope>NUCLEOTIDE SEQUENCE [LARGE SCALE GENOMIC DNA]</scope>
    <source>
        <strain evidence="3">CGMCC 1.13574</strain>
    </source>
</reference>
<dbReference type="RefSeq" id="WP_377003489.1">
    <property type="nucleotide sequence ID" value="NZ_JBHSGG010000012.1"/>
</dbReference>
<protein>
    <submittedName>
        <fullName evidence="2">Uncharacterized protein</fullName>
    </submittedName>
</protein>
<sequence length="74" mass="8000">MTRLGLRMCIQSALIATCVLMCVSAATGGMPWLALLALLGAVVAVVELLGALLIVHRVWHRTHPPRQRRTSRAA</sequence>
<dbReference type="EMBL" id="JBHSGG010000012">
    <property type="protein sequence ID" value="MFC4727474.1"/>
    <property type="molecule type" value="Genomic_DNA"/>
</dbReference>
<keyword evidence="1" id="KW-1133">Transmembrane helix</keyword>
<keyword evidence="1" id="KW-0472">Membrane</keyword>
<organism evidence="2 3">
    <name type="scientific">Coralloluteibacterium thermophilum</name>
    <dbReference type="NCBI Taxonomy" id="2707049"/>
    <lineage>
        <taxon>Bacteria</taxon>
        <taxon>Pseudomonadati</taxon>
        <taxon>Pseudomonadota</taxon>
        <taxon>Gammaproteobacteria</taxon>
        <taxon>Lysobacterales</taxon>
        <taxon>Lysobacteraceae</taxon>
        <taxon>Coralloluteibacterium</taxon>
    </lineage>
</organism>
<evidence type="ECO:0000256" key="1">
    <source>
        <dbReference type="SAM" id="Phobius"/>
    </source>
</evidence>
<proteinExistence type="predicted"/>
<feature type="transmembrane region" description="Helical" evidence="1">
    <location>
        <begin position="35"/>
        <end position="59"/>
    </location>
</feature>